<comment type="caution">
    <text evidence="11">The sequence shown here is derived from an EMBL/GenBank/DDBJ whole genome shotgun (WGS) entry which is preliminary data.</text>
</comment>
<evidence type="ECO:0000256" key="6">
    <source>
        <dbReference type="ARBA" id="ARBA00022824"/>
    </source>
</evidence>
<evidence type="ECO:0000256" key="3">
    <source>
        <dbReference type="ARBA" id="ARBA00007676"/>
    </source>
</evidence>
<dbReference type="AlphaFoldDB" id="A0A4R0RD48"/>
<keyword evidence="8" id="KW-0687">Ribonucleoprotein</keyword>
<dbReference type="STRING" id="92696.A0A4R0RD48"/>
<feature type="region of interest" description="Disordered" evidence="9">
    <location>
        <begin position="1"/>
        <end position="30"/>
    </location>
</feature>
<evidence type="ECO:0000313" key="11">
    <source>
        <dbReference type="EMBL" id="TCD65981.1"/>
    </source>
</evidence>
<accession>A0A4R0RD48</accession>
<feature type="region of interest" description="Disordered" evidence="9">
    <location>
        <begin position="205"/>
        <end position="311"/>
    </location>
</feature>
<feature type="compositionally biased region" description="Basic and acidic residues" evidence="9">
    <location>
        <begin position="228"/>
        <end position="237"/>
    </location>
</feature>
<dbReference type="InterPro" id="IPR011990">
    <property type="entry name" value="TPR-like_helical_dom_sf"/>
</dbReference>
<protein>
    <recommendedName>
        <fullName evidence="4">Signal recognition particle subunit SRP72</fullName>
    </recommendedName>
</protein>
<organism evidence="11 12">
    <name type="scientific">Steccherinum ochraceum</name>
    <dbReference type="NCBI Taxonomy" id="92696"/>
    <lineage>
        <taxon>Eukaryota</taxon>
        <taxon>Fungi</taxon>
        <taxon>Dikarya</taxon>
        <taxon>Basidiomycota</taxon>
        <taxon>Agaricomycotina</taxon>
        <taxon>Agaricomycetes</taxon>
        <taxon>Polyporales</taxon>
        <taxon>Steccherinaceae</taxon>
        <taxon>Steccherinum</taxon>
    </lineage>
</organism>
<evidence type="ECO:0000313" key="12">
    <source>
        <dbReference type="Proteomes" id="UP000292702"/>
    </source>
</evidence>
<dbReference type="Proteomes" id="UP000292702">
    <property type="component" value="Unassembled WGS sequence"/>
</dbReference>
<feature type="compositionally biased region" description="Basic and acidic residues" evidence="9">
    <location>
        <begin position="256"/>
        <end position="268"/>
    </location>
</feature>
<evidence type="ECO:0000256" key="8">
    <source>
        <dbReference type="ARBA" id="ARBA00023274"/>
    </source>
</evidence>
<dbReference type="GO" id="GO:0043022">
    <property type="term" value="F:ribosome binding"/>
    <property type="evidence" value="ECO:0007669"/>
    <property type="project" value="TreeGrafter"/>
</dbReference>
<dbReference type="Gene3D" id="1.25.40.10">
    <property type="entry name" value="Tetratricopeptide repeat domain"/>
    <property type="match status" value="1"/>
</dbReference>
<dbReference type="PANTHER" id="PTHR14094">
    <property type="entry name" value="SIGNAL RECOGNITION PARTICLE 72"/>
    <property type="match status" value="1"/>
</dbReference>
<evidence type="ECO:0000256" key="4">
    <source>
        <dbReference type="ARBA" id="ARBA00018350"/>
    </source>
</evidence>
<dbReference type="Pfam" id="PF08492">
    <property type="entry name" value="SRP72"/>
    <property type="match status" value="1"/>
</dbReference>
<feature type="domain" description="Signal recognition particle SRP72 subunit RNA-binding" evidence="10">
    <location>
        <begin position="228"/>
        <end position="269"/>
    </location>
</feature>
<comment type="similarity">
    <text evidence="3">Belongs to the SRP72 family.</text>
</comment>
<dbReference type="InterPro" id="IPR013699">
    <property type="entry name" value="Signal_recog_part_SRP72_RNA-bd"/>
</dbReference>
<proteinExistence type="inferred from homology"/>
<feature type="compositionally biased region" description="Low complexity" evidence="9">
    <location>
        <begin position="1"/>
        <end position="15"/>
    </location>
</feature>
<name>A0A4R0RD48_9APHY</name>
<dbReference type="EMBL" id="RWJN01000154">
    <property type="protein sequence ID" value="TCD65981.1"/>
    <property type="molecule type" value="Genomic_DNA"/>
</dbReference>
<evidence type="ECO:0000256" key="5">
    <source>
        <dbReference type="ARBA" id="ARBA00022490"/>
    </source>
</evidence>
<gene>
    <name evidence="11" type="ORF">EIP91_001928</name>
</gene>
<keyword evidence="5" id="KW-0963">Cytoplasm</keyword>
<dbReference type="InterPro" id="IPR026270">
    <property type="entry name" value="SRP72"/>
</dbReference>
<dbReference type="PANTHER" id="PTHR14094:SF9">
    <property type="entry name" value="SIGNAL RECOGNITION PARTICLE SUBUNIT SRP72"/>
    <property type="match status" value="1"/>
</dbReference>
<dbReference type="GO" id="GO:0008312">
    <property type="term" value="F:7S RNA binding"/>
    <property type="evidence" value="ECO:0007669"/>
    <property type="project" value="InterPro"/>
</dbReference>
<evidence type="ECO:0000256" key="7">
    <source>
        <dbReference type="ARBA" id="ARBA00023135"/>
    </source>
</evidence>
<evidence type="ECO:0000256" key="1">
    <source>
        <dbReference type="ARBA" id="ARBA00004240"/>
    </source>
</evidence>
<dbReference type="OrthoDB" id="5421607at2759"/>
<dbReference type="GO" id="GO:0005783">
    <property type="term" value="C:endoplasmic reticulum"/>
    <property type="evidence" value="ECO:0007669"/>
    <property type="project" value="UniProtKB-SubCell"/>
</dbReference>
<keyword evidence="12" id="KW-1185">Reference proteome</keyword>
<feature type="compositionally biased region" description="Low complexity" evidence="9">
    <location>
        <begin position="214"/>
        <end position="225"/>
    </location>
</feature>
<keyword evidence="7" id="KW-0733">Signal recognition particle</keyword>
<keyword evidence="6" id="KW-0256">Endoplasmic reticulum</keyword>
<comment type="subcellular location">
    <subcellularLocation>
        <location evidence="2">Cytoplasm</location>
    </subcellularLocation>
    <subcellularLocation>
        <location evidence="1">Endoplasmic reticulum</location>
    </subcellularLocation>
</comment>
<evidence type="ECO:0000256" key="2">
    <source>
        <dbReference type="ARBA" id="ARBA00004496"/>
    </source>
</evidence>
<dbReference type="GO" id="GO:0005786">
    <property type="term" value="C:signal recognition particle, endoplasmic reticulum targeting"/>
    <property type="evidence" value="ECO:0007669"/>
    <property type="project" value="UniProtKB-KW"/>
</dbReference>
<sequence length="311" mass="33198">MPPISTASAIKPSKSSTKKPPSKASKQPLPIPDRLKRLFTSLCAQIDGGHFVNAVKTCDKILLLDPADQNALQTKLYLLLQTEQYAAALALIDDNGENAFERMYSLYRLHKEDEVESAVAELKETSSESDRGVIHLEAQLSYRQGSYQNAFNLYNELLETTEPDTEEHSDILTNLEATQKHLDFINSGYSRALSALPAAVTTGLETAPPPAPAQPSSLFAAAQSSGPKKADAPLEKKVRAKRVPKGVVPGVTPPPDPERWLKKSERSTFHSGHKRKKGGGGGGATQGAMESTAGAASGGGGGAKAKGKKKK</sequence>
<dbReference type="GO" id="GO:0006614">
    <property type="term" value="P:SRP-dependent cotranslational protein targeting to membrane"/>
    <property type="evidence" value="ECO:0007669"/>
    <property type="project" value="InterPro"/>
</dbReference>
<evidence type="ECO:0000256" key="9">
    <source>
        <dbReference type="SAM" id="MobiDB-lite"/>
    </source>
</evidence>
<dbReference type="SUPFAM" id="SSF48452">
    <property type="entry name" value="TPR-like"/>
    <property type="match status" value="1"/>
</dbReference>
<evidence type="ECO:0000259" key="10">
    <source>
        <dbReference type="Pfam" id="PF08492"/>
    </source>
</evidence>
<reference evidence="11 12" key="1">
    <citation type="submission" date="2018-11" db="EMBL/GenBank/DDBJ databases">
        <title>Genome assembly of Steccherinum ochraceum LE-BIN_3174, the white-rot fungus of the Steccherinaceae family (The Residual Polyporoid clade, Polyporales, Basidiomycota).</title>
        <authorList>
            <person name="Fedorova T.V."/>
            <person name="Glazunova O.A."/>
            <person name="Landesman E.O."/>
            <person name="Moiseenko K.V."/>
            <person name="Psurtseva N.V."/>
            <person name="Savinova O.S."/>
            <person name="Shakhova N.V."/>
            <person name="Tyazhelova T.V."/>
            <person name="Vasina D.V."/>
        </authorList>
    </citation>
    <scope>NUCLEOTIDE SEQUENCE [LARGE SCALE GENOMIC DNA]</scope>
    <source>
        <strain evidence="11 12">LE-BIN_3174</strain>
    </source>
</reference>